<keyword evidence="1 7" id="KW-0813">Transport</keyword>
<dbReference type="PROSITE" id="PS50893">
    <property type="entry name" value="ABC_TRANSPORTER_2"/>
    <property type="match status" value="1"/>
</dbReference>
<dbReference type="NCBIfam" id="TIGR01187">
    <property type="entry name" value="potA"/>
    <property type="match status" value="1"/>
</dbReference>
<evidence type="ECO:0000259" key="8">
    <source>
        <dbReference type="PROSITE" id="PS50893"/>
    </source>
</evidence>
<dbReference type="SUPFAM" id="SSF50331">
    <property type="entry name" value="MOP-like"/>
    <property type="match status" value="1"/>
</dbReference>
<dbReference type="EC" id="7.6.2.11" evidence="7"/>
<evidence type="ECO:0000256" key="1">
    <source>
        <dbReference type="ARBA" id="ARBA00022448"/>
    </source>
</evidence>
<dbReference type="InterPro" id="IPR017871">
    <property type="entry name" value="ABC_transporter-like_CS"/>
</dbReference>
<dbReference type="GO" id="GO:0005524">
    <property type="term" value="F:ATP binding"/>
    <property type="evidence" value="ECO:0007669"/>
    <property type="project" value="UniProtKB-KW"/>
</dbReference>
<sequence length="366" mass="41031">MALGDSLAIVNVSKYYKKMKAVDNVAFKVNKGEFLTILGPSGSGKTSLLKLIAGLEAVTSGSILLNNQDITSKKAYERDFGMLFQNYALFPHMSVFDNIAYPLRLRKISKQEIVKRVQDILELVHLQDFASRFPKQLSGGQQQRVALARAIVFNPSLLLLDEPLGALDKNLRQQMQLEIKHIQEKIGITTICVTHDQEEALTMSDRICVMNKGRIEQIDTPENLYKKPQNRFIAEFIGEINLIRGEIIETNSGKAKVSLANQKTITIEMAEEIHNNTILIAIRPENIQIAERESQFNNTFRAKVVEMIYLGEVIKTKTITEAGQELTLKIPPQMSKSITCGKDVILGWNNDDATVIPDKEAAVLYA</sequence>
<evidence type="ECO:0000256" key="6">
    <source>
        <dbReference type="ARBA" id="ARBA00023136"/>
    </source>
</evidence>
<dbReference type="Proteomes" id="UP000267430">
    <property type="component" value="Unassembled WGS sequence"/>
</dbReference>
<comment type="caution">
    <text evidence="9">The sequence shown here is derived from an EMBL/GenBank/DDBJ whole genome shotgun (WGS) entry which is preliminary data.</text>
</comment>
<dbReference type="InterPro" id="IPR027417">
    <property type="entry name" value="P-loop_NTPase"/>
</dbReference>
<organism evidence="9 10">
    <name type="scientific">Peribacillus cavernae</name>
    <dbReference type="NCBI Taxonomy" id="1674310"/>
    <lineage>
        <taxon>Bacteria</taxon>
        <taxon>Bacillati</taxon>
        <taxon>Bacillota</taxon>
        <taxon>Bacilli</taxon>
        <taxon>Bacillales</taxon>
        <taxon>Bacillaceae</taxon>
        <taxon>Peribacillus</taxon>
    </lineage>
</organism>
<name>A0A433HEC0_9BACI</name>
<gene>
    <name evidence="7" type="primary">potA</name>
    <name evidence="9" type="ORF">ELQ35_18310</name>
</gene>
<evidence type="ECO:0000313" key="9">
    <source>
        <dbReference type="EMBL" id="RUQ26651.1"/>
    </source>
</evidence>
<evidence type="ECO:0000256" key="4">
    <source>
        <dbReference type="ARBA" id="ARBA00022840"/>
    </source>
</evidence>
<dbReference type="PANTHER" id="PTHR42781">
    <property type="entry name" value="SPERMIDINE/PUTRESCINE IMPORT ATP-BINDING PROTEIN POTA"/>
    <property type="match status" value="1"/>
</dbReference>
<keyword evidence="5 7" id="KW-1278">Translocase</keyword>
<comment type="function">
    <text evidence="7">Part of the ABC transporter complex PotABCD involved in spermidine/putrescine import. Responsible for energy coupling to the transport system.</text>
</comment>
<dbReference type="SUPFAM" id="SSF52540">
    <property type="entry name" value="P-loop containing nucleoside triphosphate hydrolases"/>
    <property type="match status" value="1"/>
</dbReference>
<dbReference type="InterPro" id="IPR003439">
    <property type="entry name" value="ABC_transporter-like_ATP-bd"/>
</dbReference>
<dbReference type="PROSITE" id="PS00211">
    <property type="entry name" value="ABC_TRANSPORTER_1"/>
    <property type="match status" value="1"/>
</dbReference>
<dbReference type="PANTHER" id="PTHR42781:SF4">
    <property type="entry name" value="SPERMIDINE_PUTRESCINE IMPORT ATP-BINDING PROTEIN POTA"/>
    <property type="match status" value="1"/>
</dbReference>
<dbReference type="Pfam" id="PF00005">
    <property type="entry name" value="ABC_tran"/>
    <property type="match status" value="1"/>
</dbReference>
<accession>A0A433HEC0</accession>
<dbReference type="InterPro" id="IPR005893">
    <property type="entry name" value="PotA-like"/>
</dbReference>
<keyword evidence="3 7" id="KW-0547">Nucleotide-binding</keyword>
<dbReference type="EMBL" id="RYZZ01000033">
    <property type="protein sequence ID" value="RUQ26651.1"/>
    <property type="molecule type" value="Genomic_DNA"/>
</dbReference>
<dbReference type="RefSeq" id="WP_126866645.1">
    <property type="nucleotide sequence ID" value="NZ_JAUSTX010000012.1"/>
</dbReference>
<protein>
    <recommendedName>
        <fullName evidence="7">Spermidine/putrescine import ATP-binding protein PotA</fullName>
        <ecNumber evidence="7">7.6.2.11</ecNumber>
    </recommendedName>
</protein>
<dbReference type="GO" id="GO:0016887">
    <property type="term" value="F:ATP hydrolysis activity"/>
    <property type="evidence" value="ECO:0007669"/>
    <property type="project" value="InterPro"/>
</dbReference>
<evidence type="ECO:0000256" key="2">
    <source>
        <dbReference type="ARBA" id="ARBA00022475"/>
    </source>
</evidence>
<comment type="catalytic activity">
    <reaction evidence="7">
        <text>ATP + H2O + polyamine-[polyamine-binding protein]Side 1 = ADP + phosphate + polyamineSide 2 + [polyamine-binding protein]Side 1.</text>
        <dbReference type="EC" id="7.6.2.11"/>
    </reaction>
</comment>
<dbReference type="Gene3D" id="3.40.50.300">
    <property type="entry name" value="P-loop containing nucleotide triphosphate hydrolases"/>
    <property type="match status" value="1"/>
</dbReference>
<keyword evidence="10" id="KW-1185">Reference proteome</keyword>
<dbReference type="OrthoDB" id="9790614at2"/>
<comment type="subunit">
    <text evidence="7">The complex is composed of two ATP-binding proteins (PotA), two transmembrane proteins (PotB and PotC) and a solute-binding protein (PotD).</text>
</comment>
<proteinExistence type="inferred from homology"/>
<keyword evidence="4 7" id="KW-0067">ATP-binding</keyword>
<feature type="domain" description="ABC transporter" evidence="8">
    <location>
        <begin position="7"/>
        <end position="237"/>
    </location>
</feature>
<dbReference type="InterPro" id="IPR050093">
    <property type="entry name" value="ABC_SmlMolc_Importer"/>
</dbReference>
<comment type="similarity">
    <text evidence="7">Belongs to the ABC transporter superfamily. Spermidine/putrescine importer (TC 3.A.1.11.1) family.</text>
</comment>
<dbReference type="AlphaFoldDB" id="A0A433HEC0"/>
<evidence type="ECO:0000256" key="3">
    <source>
        <dbReference type="ARBA" id="ARBA00022741"/>
    </source>
</evidence>
<keyword evidence="6 7" id="KW-0472">Membrane</keyword>
<dbReference type="InterPro" id="IPR013611">
    <property type="entry name" value="Transp-assoc_OB_typ2"/>
</dbReference>
<dbReference type="InterPro" id="IPR003593">
    <property type="entry name" value="AAA+_ATPase"/>
</dbReference>
<reference evidence="9 10" key="1">
    <citation type="submission" date="2018-12" db="EMBL/GenBank/DDBJ databases">
        <title>Bacillus chawlae sp. nov., Bacillus glennii sp. nov., and Bacillus saganii sp. nov. Isolated from the Vehicle Assembly Building at Kennedy Space Center where the Viking Spacecraft were Assembled.</title>
        <authorList>
            <person name="Seuylemezian A."/>
            <person name="Vaishampayan P."/>
        </authorList>
    </citation>
    <scope>NUCLEOTIDE SEQUENCE [LARGE SCALE GENOMIC DNA]</scope>
    <source>
        <strain evidence="9 10">L5</strain>
    </source>
</reference>
<dbReference type="SMART" id="SM00382">
    <property type="entry name" value="AAA"/>
    <property type="match status" value="1"/>
</dbReference>
<evidence type="ECO:0000256" key="7">
    <source>
        <dbReference type="RuleBase" id="RU364083"/>
    </source>
</evidence>
<dbReference type="Gene3D" id="2.40.50.100">
    <property type="match status" value="1"/>
</dbReference>
<dbReference type="GO" id="GO:0043190">
    <property type="term" value="C:ATP-binding cassette (ABC) transporter complex"/>
    <property type="evidence" value="ECO:0007669"/>
    <property type="project" value="InterPro"/>
</dbReference>
<dbReference type="InterPro" id="IPR008995">
    <property type="entry name" value="Mo/tungstate-bd_C_term_dom"/>
</dbReference>
<evidence type="ECO:0000313" key="10">
    <source>
        <dbReference type="Proteomes" id="UP000267430"/>
    </source>
</evidence>
<evidence type="ECO:0000256" key="5">
    <source>
        <dbReference type="ARBA" id="ARBA00022967"/>
    </source>
</evidence>
<keyword evidence="2 7" id="KW-1003">Cell membrane</keyword>
<dbReference type="Pfam" id="PF08402">
    <property type="entry name" value="TOBE_2"/>
    <property type="match status" value="1"/>
</dbReference>
<dbReference type="GO" id="GO:0015417">
    <property type="term" value="F:ABC-type polyamine transporter activity"/>
    <property type="evidence" value="ECO:0007669"/>
    <property type="project" value="UniProtKB-EC"/>
</dbReference>
<dbReference type="FunFam" id="3.40.50.300:FF:000133">
    <property type="entry name" value="Spermidine/putrescine import ATP-binding protein PotA"/>
    <property type="match status" value="1"/>
</dbReference>